<accession>A0A5D5AQH7</accession>
<name>A0A5D5AQH7_9EURY</name>
<protein>
    <recommendedName>
        <fullName evidence="1">Cyclophilin TM1367-like domain-containing protein</fullName>
    </recommendedName>
</protein>
<gene>
    <name evidence="2" type="ORF">FYC77_04390</name>
</gene>
<dbReference type="InterPro" id="IPR025658">
    <property type="entry name" value="Cyclophilin_TM1367"/>
</dbReference>
<evidence type="ECO:0000259" key="1">
    <source>
        <dbReference type="Pfam" id="PF04126"/>
    </source>
</evidence>
<dbReference type="SUPFAM" id="SSF50891">
    <property type="entry name" value="Cyclophilin-like"/>
    <property type="match status" value="1"/>
</dbReference>
<dbReference type="EMBL" id="VTAW01000003">
    <property type="protein sequence ID" value="TYT63314.1"/>
    <property type="molecule type" value="Genomic_DNA"/>
</dbReference>
<dbReference type="RefSeq" id="WP_149080290.1">
    <property type="nucleotide sequence ID" value="NZ_VTAW01000003.1"/>
</dbReference>
<dbReference type="Pfam" id="PF04126">
    <property type="entry name" value="Cyclophil_like"/>
    <property type="match status" value="1"/>
</dbReference>
<dbReference type="Gene3D" id="2.40.100.20">
    <property type="match status" value="1"/>
</dbReference>
<evidence type="ECO:0000313" key="2">
    <source>
        <dbReference type="EMBL" id="TYT63314.1"/>
    </source>
</evidence>
<comment type="caution">
    <text evidence="2">The sequence shown here is derived from an EMBL/GenBank/DDBJ whole genome shotgun (WGS) entry which is preliminary data.</text>
</comment>
<dbReference type="Proteomes" id="UP000324104">
    <property type="component" value="Unassembled WGS sequence"/>
</dbReference>
<sequence>MADLRVTVDDRELGATWTDDAPATRRALEDALPLSGDAVRWGDELYFDVPVDVPAENGCEVVPVGAVAYWPPGSKLCLFWGETPASVDDEPRAASPVNVVARLSDTSALEGVDGGARVRVERLE</sequence>
<dbReference type="InterPro" id="IPR029000">
    <property type="entry name" value="Cyclophilin-like_dom_sf"/>
</dbReference>
<keyword evidence="3" id="KW-1185">Reference proteome</keyword>
<reference evidence="2 3" key="1">
    <citation type="submission" date="2019-08" db="EMBL/GenBank/DDBJ databases">
        <title>Archaea genome.</title>
        <authorList>
            <person name="Kajale S."/>
            <person name="Shouche Y."/>
            <person name="Deshpande N."/>
            <person name="Sharma A."/>
        </authorList>
    </citation>
    <scope>NUCLEOTIDE SEQUENCE [LARGE SCALE GENOMIC DNA]</scope>
    <source>
        <strain evidence="2 3">ESP3B_9</strain>
    </source>
</reference>
<dbReference type="AlphaFoldDB" id="A0A5D5AQH7"/>
<organism evidence="2 3">
    <name type="scientific">Natrialba swarupiae</name>
    <dbReference type="NCBI Taxonomy" id="2448032"/>
    <lineage>
        <taxon>Archaea</taxon>
        <taxon>Methanobacteriati</taxon>
        <taxon>Methanobacteriota</taxon>
        <taxon>Stenosarchaea group</taxon>
        <taxon>Halobacteria</taxon>
        <taxon>Halobacteriales</taxon>
        <taxon>Natrialbaceae</taxon>
        <taxon>Natrialba</taxon>
    </lineage>
</organism>
<feature type="domain" description="Cyclophilin TM1367-like" evidence="1">
    <location>
        <begin position="4"/>
        <end position="121"/>
    </location>
</feature>
<evidence type="ECO:0000313" key="3">
    <source>
        <dbReference type="Proteomes" id="UP000324104"/>
    </source>
</evidence>
<proteinExistence type="predicted"/>